<organism evidence="6 7">
    <name type="scientific">Proteobacteria bacterium 228</name>
    <dbReference type="NCBI Taxonomy" id="2083153"/>
    <lineage>
        <taxon>Bacteria</taxon>
        <taxon>Pseudomonadati</taxon>
        <taxon>Pseudomonadota</taxon>
    </lineage>
</organism>
<dbReference type="Gene3D" id="3.40.190.10">
    <property type="entry name" value="Periplasmic binding protein-like II"/>
    <property type="match status" value="2"/>
</dbReference>
<evidence type="ECO:0000259" key="5">
    <source>
        <dbReference type="PROSITE" id="PS50931"/>
    </source>
</evidence>
<dbReference type="Pfam" id="PF03466">
    <property type="entry name" value="LysR_substrate"/>
    <property type="match status" value="1"/>
</dbReference>
<dbReference type="PROSITE" id="PS50931">
    <property type="entry name" value="HTH_LYSR"/>
    <property type="match status" value="1"/>
</dbReference>
<name>A0A2S5KVG4_9PROT</name>
<keyword evidence="4" id="KW-0804">Transcription</keyword>
<dbReference type="PANTHER" id="PTHR30126">
    <property type="entry name" value="HTH-TYPE TRANSCRIPTIONAL REGULATOR"/>
    <property type="match status" value="1"/>
</dbReference>
<comment type="similarity">
    <text evidence="1">Belongs to the LysR transcriptional regulatory family.</text>
</comment>
<dbReference type="PRINTS" id="PR00039">
    <property type="entry name" value="HTHLYSR"/>
</dbReference>
<dbReference type="InterPro" id="IPR000847">
    <property type="entry name" value="LysR_HTH_N"/>
</dbReference>
<keyword evidence="2" id="KW-0805">Transcription regulation</keyword>
<dbReference type="Gene3D" id="1.10.10.10">
    <property type="entry name" value="Winged helix-like DNA-binding domain superfamily/Winged helix DNA-binding domain"/>
    <property type="match status" value="1"/>
</dbReference>
<dbReference type="EMBL" id="PRLP01000017">
    <property type="protein sequence ID" value="PPC78266.1"/>
    <property type="molecule type" value="Genomic_DNA"/>
</dbReference>
<feature type="domain" description="HTH lysR-type" evidence="5">
    <location>
        <begin position="1"/>
        <end position="60"/>
    </location>
</feature>
<evidence type="ECO:0000256" key="4">
    <source>
        <dbReference type="ARBA" id="ARBA00023163"/>
    </source>
</evidence>
<dbReference type="CDD" id="cd05466">
    <property type="entry name" value="PBP2_LTTR_substrate"/>
    <property type="match status" value="1"/>
</dbReference>
<comment type="caution">
    <text evidence="6">The sequence shown here is derived from an EMBL/GenBank/DDBJ whole genome shotgun (WGS) entry which is preliminary data.</text>
</comment>
<evidence type="ECO:0000313" key="6">
    <source>
        <dbReference type="EMBL" id="PPC78266.1"/>
    </source>
</evidence>
<dbReference type="PANTHER" id="PTHR30126:SF2">
    <property type="entry name" value="HTH-TYPE TRANSCRIPTIONAL REGULATOR YJIE"/>
    <property type="match status" value="1"/>
</dbReference>
<evidence type="ECO:0000256" key="2">
    <source>
        <dbReference type="ARBA" id="ARBA00023015"/>
    </source>
</evidence>
<dbReference type="AlphaFoldDB" id="A0A2S5KVG4"/>
<dbReference type="Proteomes" id="UP000238196">
    <property type="component" value="Unassembled WGS sequence"/>
</dbReference>
<gene>
    <name evidence="6" type="ORF">C4K68_06430</name>
</gene>
<proteinExistence type="inferred from homology"/>
<accession>A0A2S5KVG4</accession>
<evidence type="ECO:0000313" key="7">
    <source>
        <dbReference type="Proteomes" id="UP000238196"/>
    </source>
</evidence>
<dbReference type="SUPFAM" id="SSF53850">
    <property type="entry name" value="Periplasmic binding protein-like II"/>
    <property type="match status" value="1"/>
</dbReference>
<sequence>MDLESKWLEDFLSLAATRSFSQAAERRFVTQPAFSRRIRALEQAVGVTLVDRSSTPIDLTPEGQLFLVTARSVMGQLRDSIRRLRGLQPGEGQVLEVAAAHSLAFTFFPDWISTLSDVMQELSVRLVAMNVEDAIHALREGECDVMLVYYDSYATLQLDATTFPSLRLADTLMLPVCAPTADGSPKYVLDQPGEGSIPLLAYTHGAFLGRTVRLLVKNHPLNLRLRTVYETAMAEGLKGMALQGLGVAWMPKLCIERELEEGSLVPCGGEQWQAPLEIRLYRCNLLDKPSVAQLWRRLEDRSRAEMAGVER</sequence>
<protein>
    <submittedName>
        <fullName evidence="6">LysR family transcriptional regulator</fullName>
    </submittedName>
</protein>
<dbReference type="Pfam" id="PF00126">
    <property type="entry name" value="HTH_1"/>
    <property type="match status" value="1"/>
</dbReference>
<dbReference type="InterPro" id="IPR036388">
    <property type="entry name" value="WH-like_DNA-bd_sf"/>
</dbReference>
<dbReference type="InterPro" id="IPR036390">
    <property type="entry name" value="WH_DNA-bd_sf"/>
</dbReference>
<keyword evidence="3" id="KW-0238">DNA-binding</keyword>
<reference evidence="6 7" key="1">
    <citation type="submission" date="2018-02" db="EMBL/GenBank/DDBJ databases">
        <title>novel marine gammaproteobacteria from coastal saline agro ecosystem.</title>
        <authorList>
            <person name="Krishnan R."/>
            <person name="Ramesh Kumar N."/>
        </authorList>
    </citation>
    <scope>NUCLEOTIDE SEQUENCE [LARGE SCALE GENOMIC DNA]</scope>
    <source>
        <strain evidence="6 7">228</strain>
    </source>
</reference>
<evidence type="ECO:0000256" key="3">
    <source>
        <dbReference type="ARBA" id="ARBA00023125"/>
    </source>
</evidence>
<dbReference type="GO" id="GO:0003700">
    <property type="term" value="F:DNA-binding transcription factor activity"/>
    <property type="evidence" value="ECO:0007669"/>
    <property type="project" value="InterPro"/>
</dbReference>
<dbReference type="GO" id="GO:0000976">
    <property type="term" value="F:transcription cis-regulatory region binding"/>
    <property type="evidence" value="ECO:0007669"/>
    <property type="project" value="TreeGrafter"/>
</dbReference>
<dbReference type="OrthoDB" id="5297230at2"/>
<evidence type="ECO:0000256" key="1">
    <source>
        <dbReference type="ARBA" id="ARBA00009437"/>
    </source>
</evidence>
<dbReference type="InterPro" id="IPR005119">
    <property type="entry name" value="LysR_subst-bd"/>
</dbReference>
<dbReference type="SUPFAM" id="SSF46785">
    <property type="entry name" value="Winged helix' DNA-binding domain"/>
    <property type="match status" value="1"/>
</dbReference>